<dbReference type="OrthoDB" id="9807055at2"/>
<gene>
    <name evidence="7" type="ORF">CEY11_15835</name>
</gene>
<feature type="domain" description="NlpC/P60" evidence="6">
    <location>
        <begin position="104"/>
        <end position="228"/>
    </location>
</feature>
<dbReference type="PANTHER" id="PTHR47053">
    <property type="entry name" value="MUREIN DD-ENDOPEPTIDASE MEPH-RELATED"/>
    <property type="match status" value="1"/>
</dbReference>
<keyword evidence="3" id="KW-0378">Hydrolase</keyword>
<dbReference type="Gene3D" id="3.90.1720.10">
    <property type="entry name" value="endopeptidase domain like (from Nostoc punctiforme)"/>
    <property type="match status" value="1"/>
</dbReference>
<dbReference type="Proteomes" id="UP000214603">
    <property type="component" value="Unassembled WGS sequence"/>
</dbReference>
<dbReference type="InterPro" id="IPR051202">
    <property type="entry name" value="Peptidase_C40"/>
</dbReference>
<name>A0A225M7T3_9BURK</name>
<organism evidence="7 8">
    <name type="scientific">Candidimonas nitroreducens</name>
    <dbReference type="NCBI Taxonomy" id="683354"/>
    <lineage>
        <taxon>Bacteria</taxon>
        <taxon>Pseudomonadati</taxon>
        <taxon>Pseudomonadota</taxon>
        <taxon>Betaproteobacteria</taxon>
        <taxon>Burkholderiales</taxon>
        <taxon>Alcaligenaceae</taxon>
        <taxon>Candidimonas</taxon>
    </lineage>
</organism>
<dbReference type="GO" id="GO:0008234">
    <property type="term" value="F:cysteine-type peptidase activity"/>
    <property type="evidence" value="ECO:0007669"/>
    <property type="project" value="UniProtKB-KW"/>
</dbReference>
<comment type="similarity">
    <text evidence="1">Belongs to the peptidase C40 family.</text>
</comment>
<feature type="region of interest" description="Disordered" evidence="5">
    <location>
        <begin position="239"/>
        <end position="297"/>
    </location>
</feature>
<dbReference type="AlphaFoldDB" id="A0A225M7T3"/>
<dbReference type="PANTHER" id="PTHR47053:SF1">
    <property type="entry name" value="MUREIN DD-ENDOPEPTIDASE MEPH-RELATED"/>
    <property type="match status" value="1"/>
</dbReference>
<dbReference type="PROSITE" id="PS51935">
    <property type="entry name" value="NLPC_P60"/>
    <property type="match status" value="1"/>
</dbReference>
<dbReference type="SUPFAM" id="SSF54001">
    <property type="entry name" value="Cysteine proteinases"/>
    <property type="match status" value="1"/>
</dbReference>
<sequence length="297" mass="32372">MPPHRRPALLSSLCSNPQNLWRAGKYLVLAATLALAGCATNNAKNQYAQLSSTHELRDNYLSRTQADPLGAYINDEDSDDLDEDTKDILFATSSHSSPQSVATPGASKAFASTALNFLGIRYRYGGDTPNTGFDCSGLVGYAAEKSLGLKLPRSAAGLAREGEFVPRDELRKGDLVFFNTLGRRYSHVGIYLGNHKFVHAPHRGSVVRIEDMNGTYWKKHYTGGRRLVAYAGGIDDSKPAIRAEPRSTTHTHTARSVSHAKHSAAPRARHVASTHTTHAAHAKSSHVVARKPAHKRR</sequence>
<accession>A0A225M7T3</accession>
<keyword evidence="4" id="KW-0788">Thiol protease</keyword>
<keyword evidence="8" id="KW-1185">Reference proteome</keyword>
<proteinExistence type="inferred from homology"/>
<dbReference type="InterPro" id="IPR000064">
    <property type="entry name" value="NLP_P60_dom"/>
</dbReference>
<dbReference type="InterPro" id="IPR038765">
    <property type="entry name" value="Papain-like_cys_pep_sf"/>
</dbReference>
<reference evidence="8" key="1">
    <citation type="submission" date="2017-06" db="EMBL/GenBank/DDBJ databases">
        <title>Herbaspirillum phytohormonus sp. nov., isolated from the root nodule of Robinia pseudoacacia in lead-zinc mine.</title>
        <authorList>
            <person name="Fan M."/>
            <person name="Lin Y."/>
        </authorList>
    </citation>
    <scope>NUCLEOTIDE SEQUENCE [LARGE SCALE GENOMIC DNA]</scope>
    <source>
        <strain evidence="8">SC-089</strain>
    </source>
</reference>
<evidence type="ECO:0000313" key="7">
    <source>
        <dbReference type="EMBL" id="OWT57394.1"/>
    </source>
</evidence>
<comment type="caution">
    <text evidence="7">The sequence shown here is derived from an EMBL/GenBank/DDBJ whole genome shotgun (WGS) entry which is preliminary data.</text>
</comment>
<protein>
    <recommendedName>
        <fullName evidence="6">NlpC/P60 domain-containing protein</fullName>
    </recommendedName>
</protein>
<evidence type="ECO:0000256" key="2">
    <source>
        <dbReference type="ARBA" id="ARBA00022670"/>
    </source>
</evidence>
<evidence type="ECO:0000313" key="8">
    <source>
        <dbReference type="Proteomes" id="UP000214603"/>
    </source>
</evidence>
<keyword evidence="2" id="KW-0645">Protease</keyword>
<evidence type="ECO:0000256" key="4">
    <source>
        <dbReference type="ARBA" id="ARBA00022807"/>
    </source>
</evidence>
<dbReference type="EMBL" id="NJIH01000009">
    <property type="protein sequence ID" value="OWT57394.1"/>
    <property type="molecule type" value="Genomic_DNA"/>
</dbReference>
<evidence type="ECO:0000256" key="5">
    <source>
        <dbReference type="SAM" id="MobiDB-lite"/>
    </source>
</evidence>
<evidence type="ECO:0000256" key="3">
    <source>
        <dbReference type="ARBA" id="ARBA00022801"/>
    </source>
</evidence>
<feature type="compositionally biased region" description="Basic residues" evidence="5">
    <location>
        <begin position="258"/>
        <end position="297"/>
    </location>
</feature>
<dbReference type="GO" id="GO:0006508">
    <property type="term" value="P:proteolysis"/>
    <property type="evidence" value="ECO:0007669"/>
    <property type="project" value="UniProtKB-KW"/>
</dbReference>
<dbReference type="RefSeq" id="WP_088604398.1">
    <property type="nucleotide sequence ID" value="NZ_NJIH01000009.1"/>
</dbReference>
<evidence type="ECO:0000256" key="1">
    <source>
        <dbReference type="ARBA" id="ARBA00007074"/>
    </source>
</evidence>
<dbReference type="Pfam" id="PF00877">
    <property type="entry name" value="NLPC_P60"/>
    <property type="match status" value="1"/>
</dbReference>
<evidence type="ECO:0000259" key="6">
    <source>
        <dbReference type="PROSITE" id="PS51935"/>
    </source>
</evidence>